<dbReference type="EMBL" id="DF237133">
    <property type="protein sequence ID" value="GAQ84319.1"/>
    <property type="molecule type" value="Genomic_DNA"/>
</dbReference>
<feature type="region of interest" description="Disordered" evidence="9">
    <location>
        <begin position="568"/>
        <end position="942"/>
    </location>
</feature>
<comment type="similarity">
    <text evidence="2">Belongs to the WD repeat EDC4 family.</text>
</comment>
<dbReference type="SUPFAM" id="SSF101908">
    <property type="entry name" value="Putative isomerase YbhE"/>
    <property type="match status" value="1"/>
</dbReference>
<dbReference type="PANTHER" id="PTHR15598">
    <property type="entry name" value="ENHANCER OF MRNA-DECAPPING PROTEIN 4"/>
    <property type="match status" value="1"/>
</dbReference>
<feature type="compositionally biased region" description="Low complexity" evidence="9">
    <location>
        <begin position="1"/>
        <end position="43"/>
    </location>
</feature>
<dbReference type="PANTHER" id="PTHR15598:SF5">
    <property type="entry name" value="ENHANCER OF MRNA-DECAPPING PROTEIN 4"/>
    <property type="match status" value="1"/>
</dbReference>
<keyword evidence="4 7" id="KW-0853">WD repeat</keyword>
<dbReference type="InterPro" id="IPR015943">
    <property type="entry name" value="WD40/YVTN_repeat-like_dom_sf"/>
</dbReference>
<dbReference type="GO" id="GO:0031087">
    <property type="term" value="P:deadenylation-independent decapping of nuclear-transcribed mRNA"/>
    <property type="evidence" value="ECO:0000318"/>
    <property type="project" value="GO_Central"/>
</dbReference>
<dbReference type="InterPro" id="IPR045152">
    <property type="entry name" value="EDC4-like"/>
</dbReference>
<feature type="compositionally biased region" description="Basic and acidic residues" evidence="9">
    <location>
        <begin position="885"/>
        <end position="903"/>
    </location>
</feature>
<keyword evidence="3" id="KW-0963">Cytoplasm</keyword>
<feature type="domain" description="Enhancer of mRNA-decapping protein 4 WD40 repeat region" evidence="10">
    <location>
        <begin position="337"/>
        <end position="474"/>
    </location>
</feature>
<dbReference type="InterPro" id="IPR044938">
    <property type="entry name" value="EDC4_C_sf"/>
</dbReference>
<evidence type="ECO:0000256" key="8">
    <source>
        <dbReference type="SAM" id="Coils"/>
    </source>
</evidence>
<feature type="region of interest" description="Disordered" evidence="9">
    <location>
        <begin position="535"/>
        <end position="555"/>
    </location>
</feature>
<keyword evidence="6 8" id="KW-0175">Coiled coil</keyword>
<feature type="compositionally biased region" description="Basic and acidic residues" evidence="9">
    <location>
        <begin position="834"/>
        <end position="846"/>
    </location>
</feature>
<dbReference type="FunFam" id="1.10.220.100:FF:000001">
    <property type="entry name" value="Enhancer of mRNA-decapping protein 4"/>
    <property type="match status" value="1"/>
</dbReference>
<feature type="coiled-coil region" evidence="8">
    <location>
        <begin position="1033"/>
        <end position="1065"/>
    </location>
</feature>
<dbReference type="InterPro" id="IPR032401">
    <property type="entry name" value="EDC4_WD40"/>
</dbReference>
<evidence type="ECO:0000313" key="13">
    <source>
        <dbReference type="Proteomes" id="UP000054558"/>
    </source>
</evidence>
<proteinExistence type="inferred from homology"/>
<accession>A0A1Y1I4G3</accession>
<dbReference type="Gene3D" id="1.10.220.100">
    <property type="entry name" value="conserved c-terminal region of ge- 1"/>
    <property type="match status" value="1"/>
</dbReference>
<name>A0A1Y1I4G3_KLENI</name>
<feature type="compositionally biased region" description="Basic and acidic residues" evidence="9">
    <location>
        <begin position="621"/>
        <end position="632"/>
    </location>
</feature>
<dbReference type="Gene3D" id="2.130.10.10">
    <property type="entry name" value="YVTN repeat-like/Quinoprotein amine dehydrogenase"/>
    <property type="match status" value="1"/>
</dbReference>
<feature type="compositionally biased region" description="Basic and acidic residues" evidence="9">
    <location>
        <begin position="911"/>
        <end position="920"/>
    </location>
</feature>
<dbReference type="STRING" id="105231.A0A1Y1I4G3"/>
<feature type="compositionally biased region" description="Basic and acidic residues" evidence="9">
    <location>
        <begin position="866"/>
        <end position="878"/>
    </location>
</feature>
<dbReference type="InterPro" id="IPR049404">
    <property type="entry name" value="EDC4_C"/>
</dbReference>
<evidence type="ECO:0000256" key="1">
    <source>
        <dbReference type="ARBA" id="ARBA00004201"/>
    </source>
</evidence>
<feature type="compositionally biased region" description="Low complexity" evidence="9">
    <location>
        <begin position="847"/>
        <end position="862"/>
    </location>
</feature>
<dbReference type="InterPro" id="IPR001680">
    <property type="entry name" value="WD40_rpt"/>
</dbReference>
<evidence type="ECO:0000256" key="9">
    <source>
        <dbReference type="SAM" id="MobiDB-lite"/>
    </source>
</evidence>
<evidence type="ECO:0000256" key="2">
    <source>
        <dbReference type="ARBA" id="ARBA00009639"/>
    </source>
</evidence>
<dbReference type="Proteomes" id="UP000054558">
    <property type="component" value="Unassembled WGS sequence"/>
</dbReference>
<feature type="compositionally biased region" description="Low complexity" evidence="9">
    <location>
        <begin position="704"/>
        <end position="716"/>
    </location>
</feature>
<dbReference type="PROSITE" id="PS50082">
    <property type="entry name" value="WD_REPEATS_2"/>
    <property type="match status" value="1"/>
</dbReference>
<reference evidence="12 13" key="1">
    <citation type="journal article" date="2014" name="Nat. Commun.">
        <title>Klebsormidium flaccidum genome reveals primary factors for plant terrestrial adaptation.</title>
        <authorList>
            <person name="Hori K."/>
            <person name="Maruyama F."/>
            <person name="Fujisawa T."/>
            <person name="Togashi T."/>
            <person name="Yamamoto N."/>
            <person name="Seo M."/>
            <person name="Sato S."/>
            <person name="Yamada T."/>
            <person name="Mori H."/>
            <person name="Tajima N."/>
            <person name="Moriyama T."/>
            <person name="Ikeuchi M."/>
            <person name="Watanabe M."/>
            <person name="Wada H."/>
            <person name="Kobayashi K."/>
            <person name="Saito M."/>
            <person name="Masuda T."/>
            <person name="Sasaki-Sekimoto Y."/>
            <person name="Mashiguchi K."/>
            <person name="Awai K."/>
            <person name="Shimojima M."/>
            <person name="Masuda S."/>
            <person name="Iwai M."/>
            <person name="Nobusawa T."/>
            <person name="Narise T."/>
            <person name="Kondo S."/>
            <person name="Saito H."/>
            <person name="Sato R."/>
            <person name="Murakawa M."/>
            <person name="Ihara Y."/>
            <person name="Oshima-Yamada Y."/>
            <person name="Ohtaka K."/>
            <person name="Satoh M."/>
            <person name="Sonobe K."/>
            <person name="Ishii M."/>
            <person name="Ohtani R."/>
            <person name="Kanamori-Sato M."/>
            <person name="Honoki R."/>
            <person name="Miyazaki D."/>
            <person name="Mochizuki H."/>
            <person name="Umetsu J."/>
            <person name="Higashi K."/>
            <person name="Shibata D."/>
            <person name="Kamiya Y."/>
            <person name="Sato N."/>
            <person name="Nakamura Y."/>
            <person name="Tabata S."/>
            <person name="Ida S."/>
            <person name="Kurokawa K."/>
            <person name="Ohta H."/>
        </authorList>
    </citation>
    <scope>NUCLEOTIDE SEQUENCE [LARGE SCALE GENOMIC DNA]</scope>
    <source>
        <strain evidence="12 13">NIES-2285</strain>
    </source>
</reference>
<evidence type="ECO:0000256" key="4">
    <source>
        <dbReference type="ARBA" id="ARBA00022574"/>
    </source>
</evidence>
<keyword evidence="13" id="KW-1185">Reference proteome</keyword>
<dbReference type="OrthoDB" id="21128at2759"/>
<evidence type="ECO:0000259" key="10">
    <source>
        <dbReference type="Pfam" id="PF16529"/>
    </source>
</evidence>
<protein>
    <submittedName>
        <fullName evidence="12">Uncharacterized protein</fullName>
    </submittedName>
</protein>
<dbReference type="OMA" id="TREHMGT"/>
<feature type="compositionally biased region" description="Low complexity" evidence="9">
    <location>
        <begin position="115"/>
        <end position="138"/>
    </location>
</feature>
<dbReference type="Pfam" id="PF21289">
    <property type="entry name" value="EDC4_C"/>
    <property type="match status" value="1"/>
</dbReference>
<evidence type="ECO:0000256" key="6">
    <source>
        <dbReference type="ARBA" id="ARBA00023054"/>
    </source>
</evidence>
<dbReference type="PROSITE" id="PS50294">
    <property type="entry name" value="WD_REPEATS_REGION"/>
    <property type="match status" value="1"/>
</dbReference>
<dbReference type="Gene3D" id="6.10.140.270">
    <property type="match status" value="1"/>
</dbReference>
<organism evidence="12 13">
    <name type="scientific">Klebsormidium nitens</name>
    <name type="common">Green alga</name>
    <name type="synonym">Ulothrix nitens</name>
    <dbReference type="NCBI Taxonomy" id="105231"/>
    <lineage>
        <taxon>Eukaryota</taxon>
        <taxon>Viridiplantae</taxon>
        <taxon>Streptophyta</taxon>
        <taxon>Klebsormidiophyceae</taxon>
        <taxon>Klebsormidiales</taxon>
        <taxon>Klebsormidiaceae</taxon>
        <taxon>Klebsormidium</taxon>
    </lineage>
</organism>
<evidence type="ECO:0000256" key="5">
    <source>
        <dbReference type="ARBA" id="ARBA00022737"/>
    </source>
</evidence>
<keyword evidence="5" id="KW-0677">Repeat</keyword>
<comment type="subcellular location">
    <subcellularLocation>
        <location evidence="1">Cytoplasm</location>
        <location evidence="1">P-body</location>
    </subcellularLocation>
</comment>
<feature type="domain" description="Enhancer of mRNA-decapping protein 4 C-terminal" evidence="11">
    <location>
        <begin position="1282"/>
        <end position="1392"/>
    </location>
</feature>
<feature type="compositionally biased region" description="Pro residues" evidence="9">
    <location>
        <begin position="74"/>
        <end position="92"/>
    </location>
</feature>
<gene>
    <name evidence="12" type="ORF">KFL_001840180</name>
</gene>
<sequence length="1413" mass="148418">MHPQQFQGPPSGPFPFHLLGQQQPPPFQGGHRPQQQHPHFQGGNPSQQQHPPFQGPPSGAPNSAGANLMALLRGPPPASAPPPVPQHSPEAPPAANGFEAPPMSAPVATQPNPPSQSAAPTAPPLTFAPGSPPAAGAKASWFRGKAKKGTGRVLSGAHVVYDIDEKREGETKPQLEVHTISKVPLEYRLELGREIAVNRNYICYGMKTGSVRILSQIEDAKVLLKEHSQRLTDLAVFAEDVNLLSSASSDGRVFLHEVVGRGKKDTKARPIMGLQWPPEGGALHVAWNPRQQEHLAIVQGNSFYLAEVSRLQQQLPPPQDGEPAPLLAVDPTNPAPGLRLVGTHADVIVDVSFSPAGDRIASASRDGRVKVWGGEGDRCLSELTPHSGEAVCSVRFVGTGDEIVLVTGGPANREIKLWVAGGEGAEWQCVQTVELTSAEGAEAFFNHLHVDHRSGLLFLANTLRKSMYVLNLRRGAGSAQPPAFDYLAEFSFTAPVLSYTTLNEGVVDGEETVEIYAVQPEKIQRYALDAALCRPPPEEEAAPPQAPVAAPGPLSPMILSQLTEAPPTAHKPLVPEVPSAPTAEQQAHPPEPTPENEPSAPDAPEGLDVSVQKQPGVSPDLTREFSGREHGHVNLGVGSRGLVQNMNELKKQASRSRTGSPARQQGLEAKTAGTKEAEGVKTEESAKVETKTEQGVEKAPEIPPLEAAAPVAAQETATEEAKGVEEASSQEAPKLPEAPKTSEAPKLLTPAMLMGGPKVEEPQPAAPPQKKDAGATNGAKGRQGGAKQHVGSPPRSKGGNNVKWAPKVGGPEVVSSAPPVEGLSYDDVMKGVAAKKEEPKSKKEPTKANAAPPATAAVAALAVPPPEKEDGAVLKDSEEAAGPSEGERGEPEKKRKGKEKEKGPAQAEAEAATKAEKLEDVTAALQTGAPEAPAGEGLVDPAALTSGGFLLAEKAKGRKKNKGGNLATAAAVPPPQTPAEAAPGPSAPAPPSQGTVAVPTDSNEMLQQVKQIPGGVATAVAKEGKRIETALALRLEKVIKANAEAQAARAEEERAKREKAEKLRMDTALQAITGALSRDLPALVEKSVKKELAAAAPAMSQLLGPAIEKSVQDALVKGDGNKDLTQLEKAVGAKLEASLSRQVQAQFQTTLKAALQETLRTSFQGLLLPSFEAATRAMFEQIEGAVRGGMADHAQNAQHAGAAANGALASTLQDTITSASALVSTLQSEIAEGQRKLVALAEASGKQRTASLTKQGNGGLPDGAISLQHVEESLDPTKELSRLLAGGKYEEAFLKALNAFDVPMVTWLCNQVDPNAIFASHPLPLSQGVLLWLVSQLGSELAKDTSKKLDWISQAVLAINPEDPLLAPHMRPYLEQLYQSLHAQLQAVPSGGDVSRSLRTIIHVVNSLLTSCK</sequence>
<evidence type="ECO:0000259" key="11">
    <source>
        <dbReference type="Pfam" id="PF21289"/>
    </source>
</evidence>
<feature type="compositionally biased region" description="Basic and acidic residues" evidence="9">
    <location>
        <begin position="673"/>
        <end position="700"/>
    </location>
</feature>
<dbReference type="Pfam" id="PF16529">
    <property type="entry name" value="Ge1_WD40"/>
    <property type="match status" value="1"/>
</dbReference>
<evidence type="ECO:0000256" key="7">
    <source>
        <dbReference type="PROSITE-ProRule" id="PRU00221"/>
    </source>
</evidence>
<feature type="repeat" description="WD" evidence="7">
    <location>
        <begin position="341"/>
        <end position="372"/>
    </location>
</feature>
<evidence type="ECO:0000256" key="3">
    <source>
        <dbReference type="ARBA" id="ARBA00022490"/>
    </source>
</evidence>
<evidence type="ECO:0000313" key="12">
    <source>
        <dbReference type="EMBL" id="GAQ84319.1"/>
    </source>
</evidence>
<dbReference type="SMART" id="SM00320">
    <property type="entry name" value="WD40"/>
    <property type="match status" value="3"/>
</dbReference>
<feature type="region of interest" description="Disordered" evidence="9">
    <location>
        <begin position="1"/>
        <end position="138"/>
    </location>
</feature>
<feature type="region of interest" description="Disordered" evidence="9">
    <location>
        <begin position="955"/>
        <end position="997"/>
    </location>
</feature>
<dbReference type="GO" id="GO:0000932">
    <property type="term" value="C:P-body"/>
    <property type="evidence" value="ECO:0000318"/>
    <property type="project" value="GO_Central"/>
</dbReference>